<feature type="domain" description="PurM-like N-terminal" evidence="2">
    <location>
        <begin position="50"/>
        <end position="163"/>
    </location>
</feature>
<feature type="binding site" evidence="1">
    <location>
        <position position="68"/>
    </location>
    <ligand>
        <name>Mg(2+)</name>
        <dbReference type="ChEBI" id="CHEBI:18420"/>
        <label>2</label>
    </ligand>
</feature>
<keyword evidence="1" id="KW-0460">Magnesium</keyword>
<keyword evidence="1" id="KW-0784">Thiamine biosynthesis</keyword>
<comment type="catalytic activity">
    <reaction evidence="1">
        <text>thiamine phosphate + ATP = thiamine diphosphate + ADP</text>
        <dbReference type="Rhea" id="RHEA:15913"/>
        <dbReference type="ChEBI" id="CHEBI:30616"/>
        <dbReference type="ChEBI" id="CHEBI:37575"/>
        <dbReference type="ChEBI" id="CHEBI:58937"/>
        <dbReference type="ChEBI" id="CHEBI:456216"/>
        <dbReference type="EC" id="2.7.4.16"/>
    </reaction>
</comment>
<name>A0ABN2R6S5_9PSEU</name>
<feature type="binding site" evidence="1">
    <location>
        <position position="67"/>
    </location>
    <ligand>
        <name>Mg(2+)</name>
        <dbReference type="ChEBI" id="CHEBI:18420"/>
        <label>1</label>
    </ligand>
</feature>
<feature type="binding site" evidence="1">
    <location>
        <position position="147"/>
    </location>
    <ligand>
        <name>Mg(2+)</name>
        <dbReference type="ChEBI" id="CHEBI:18420"/>
        <label>1</label>
    </ligand>
</feature>
<keyword evidence="1" id="KW-0479">Metal-binding</keyword>
<dbReference type="InterPro" id="IPR006283">
    <property type="entry name" value="ThiL-like"/>
</dbReference>
<feature type="binding site" evidence="1">
    <location>
        <position position="99"/>
    </location>
    <ligand>
        <name>Mg(2+)</name>
        <dbReference type="ChEBI" id="CHEBI:18420"/>
        <label>3</label>
    </ligand>
</feature>
<dbReference type="CDD" id="cd02194">
    <property type="entry name" value="ThiL"/>
    <property type="match status" value="1"/>
</dbReference>
<evidence type="ECO:0000259" key="2">
    <source>
        <dbReference type="Pfam" id="PF00586"/>
    </source>
</evidence>
<feature type="binding site" evidence="1">
    <location>
        <begin position="146"/>
        <end position="147"/>
    </location>
    <ligand>
        <name>ATP</name>
        <dbReference type="ChEBI" id="CHEBI:30616"/>
    </ligand>
</feature>
<feature type="binding site" evidence="1">
    <location>
        <position position="68"/>
    </location>
    <ligand>
        <name>Mg(2+)</name>
        <dbReference type="ChEBI" id="CHEBI:18420"/>
        <label>1</label>
    </ligand>
</feature>
<evidence type="ECO:0000256" key="1">
    <source>
        <dbReference type="HAMAP-Rule" id="MF_02128"/>
    </source>
</evidence>
<comment type="caution">
    <text evidence="1">Lacks conserved residue(s) required for the propagation of feature annotation.</text>
</comment>
<feature type="binding site" evidence="1">
    <location>
        <position position="51"/>
    </location>
    <ligand>
        <name>Mg(2+)</name>
        <dbReference type="ChEBI" id="CHEBI:18420"/>
        <label>3</label>
    </ligand>
</feature>
<dbReference type="NCBIfam" id="TIGR01379">
    <property type="entry name" value="thiL"/>
    <property type="match status" value="1"/>
</dbReference>
<keyword evidence="1" id="KW-0067">ATP-binding</keyword>
<keyword evidence="1" id="KW-0547">Nucleotide-binding</keyword>
<dbReference type="InterPro" id="IPR036676">
    <property type="entry name" value="PurM-like_C_sf"/>
</dbReference>
<feature type="binding site" evidence="1">
    <location>
        <position position="51"/>
    </location>
    <ligand>
        <name>Mg(2+)</name>
        <dbReference type="ChEBI" id="CHEBI:18420"/>
        <label>4</label>
    </ligand>
</feature>
<comment type="pathway">
    <text evidence="1">Cofactor biosynthesis; thiamine diphosphate biosynthesis; thiamine diphosphate from thiamine phosphate: step 1/1.</text>
</comment>
<feature type="binding site" evidence="1">
    <location>
        <position position="99"/>
    </location>
    <ligand>
        <name>Mg(2+)</name>
        <dbReference type="ChEBI" id="CHEBI:18420"/>
        <label>2</label>
    </ligand>
</feature>
<protein>
    <recommendedName>
        <fullName evidence="1">Thiamine-monophosphate kinase</fullName>
        <shortName evidence="1">TMP kinase</shortName>
        <shortName evidence="1">Thiamine-phosphate kinase</shortName>
        <ecNumber evidence="1">2.7.4.16</ecNumber>
    </recommendedName>
</protein>
<dbReference type="Pfam" id="PF00586">
    <property type="entry name" value="AIRS"/>
    <property type="match status" value="1"/>
</dbReference>
<feature type="binding site" evidence="1">
    <location>
        <position position="244"/>
    </location>
    <ligand>
        <name>ATP</name>
        <dbReference type="ChEBI" id="CHEBI:30616"/>
    </ligand>
</feature>
<dbReference type="Proteomes" id="UP001501116">
    <property type="component" value="Unassembled WGS sequence"/>
</dbReference>
<feature type="binding site" evidence="1">
    <location>
        <position position="172"/>
    </location>
    <ligand>
        <name>ATP</name>
        <dbReference type="ChEBI" id="CHEBI:30616"/>
    </ligand>
</feature>
<dbReference type="PIRSF" id="PIRSF005303">
    <property type="entry name" value="Thiam_monoph_kin"/>
    <property type="match status" value="1"/>
</dbReference>
<evidence type="ECO:0000313" key="4">
    <source>
        <dbReference type="EMBL" id="GAA1964557.1"/>
    </source>
</evidence>
<dbReference type="GO" id="GO:0016301">
    <property type="term" value="F:kinase activity"/>
    <property type="evidence" value="ECO:0007669"/>
    <property type="project" value="UniProtKB-KW"/>
</dbReference>
<dbReference type="EMBL" id="BAAANN010000015">
    <property type="protein sequence ID" value="GAA1964557.1"/>
    <property type="molecule type" value="Genomic_DNA"/>
</dbReference>
<comment type="miscellaneous">
    <text evidence="1">Reaction mechanism of ThiL seems to utilize a direct, inline transfer of the gamma-phosphate of ATP to TMP rather than a phosphorylated enzyme intermediate.</text>
</comment>
<dbReference type="InterPro" id="IPR010918">
    <property type="entry name" value="PurM-like_C_dom"/>
</dbReference>
<feature type="binding site" evidence="1">
    <location>
        <position position="351"/>
    </location>
    <ligand>
        <name>substrate</name>
    </ligand>
</feature>
<comment type="caution">
    <text evidence="4">The sequence shown here is derived from an EMBL/GenBank/DDBJ whole genome shotgun (WGS) entry which is preliminary data.</text>
</comment>
<dbReference type="InterPro" id="IPR016188">
    <property type="entry name" value="PurM-like_N"/>
</dbReference>
<dbReference type="SUPFAM" id="SSF55326">
    <property type="entry name" value="PurM N-terminal domain-like"/>
    <property type="match status" value="1"/>
</dbReference>
<dbReference type="SUPFAM" id="SSF56042">
    <property type="entry name" value="PurM C-terminal domain-like"/>
    <property type="match status" value="1"/>
</dbReference>
<dbReference type="HAMAP" id="MF_02128">
    <property type="entry name" value="TMP_kinase"/>
    <property type="match status" value="1"/>
</dbReference>
<dbReference type="EC" id="2.7.4.16" evidence="1"/>
<organism evidence="4 5">
    <name type="scientific">Amycolatopsis minnesotensis</name>
    <dbReference type="NCBI Taxonomy" id="337894"/>
    <lineage>
        <taxon>Bacteria</taxon>
        <taxon>Bacillati</taxon>
        <taxon>Actinomycetota</taxon>
        <taxon>Actinomycetes</taxon>
        <taxon>Pseudonocardiales</taxon>
        <taxon>Pseudonocardiaceae</taxon>
        <taxon>Amycolatopsis</taxon>
    </lineage>
</organism>
<evidence type="ECO:0000313" key="5">
    <source>
        <dbReference type="Proteomes" id="UP001501116"/>
    </source>
</evidence>
<dbReference type="Pfam" id="PF02769">
    <property type="entry name" value="AIRS_C"/>
    <property type="match status" value="1"/>
</dbReference>
<keyword evidence="1" id="KW-0808">Transferase</keyword>
<feature type="binding site" evidence="1">
    <location>
        <position position="242"/>
    </location>
    <ligand>
        <name>Mg(2+)</name>
        <dbReference type="ChEBI" id="CHEBI:18420"/>
        <label>3</label>
    </ligand>
</feature>
<dbReference type="PANTHER" id="PTHR30270">
    <property type="entry name" value="THIAMINE-MONOPHOSPHATE KINASE"/>
    <property type="match status" value="1"/>
</dbReference>
<comment type="function">
    <text evidence="1">Catalyzes the ATP-dependent phosphorylation of thiamine-monophosphate (TMP) to form thiamine-pyrophosphate (TPP), the active form of vitamin B1.</text>
</comment>
<dbReference type="Gene3D" id="3.90.650.10">
    <property type="entry name" value="PurM-like C-terminal domain"/>
    <property type="match status" value="1"/>
</dbReference>
<proteinExistence type="inferred from homology"/>
<gene>
    <name evidence="1 4" type="primary">thiL</name>
    <name evidence="4" type="ORF">GCM10009754_40520</name>
</gene>
<comment type="similarity">
    <text evidence="1">Belongs to the thiamine-monophosphate kinase family.</text>
</comment>
<dbReference type="RefSeq" id="WP_344420754.1">
    <property type="nucleotide sequence ID" value="NZ_BAAANN010000015.1"/>
</dbReference>
<sequence>MPVTDAHSDEPARLANTIETVFAGQSKDYPERLLSNGSRAVLAEGADAQDDCAVFSFSGEQELVVGSDYVRGPKFRLYERGLLTEYDLGYYLVAANVSDVAAMGARPIGVLTVVRYPLDMTDAVFEQVMLGIRDACADHGAPNVGGDIGGAERLILSATAMGVCPPGRSVLRRGARPGDLVCLTAPTGIAGAATEYFRAGRVSEEIEARYRGSLLASWARPRARTAEGMALGKSGVVTSCQDTSDGLKATLEGIAVASGTGITVFEQELQVPAEVTAVCEFVGKSVLPVVMGDSVDFELVFTMAPERQDAVRAEFDSAGLGFHAIGVVTKEPGVLLEHLSGQRSPLPGKAWRHAPEQAQR</sequence>
<accession>A0ABN2R6S5</accession>
<dbReference type="Gene3D" id="3.30.1330.10">
    <property type="entry name" value="PurM-like, N-terminal domain"/>
    <property type="match status" value="1"/>
</dbReference>
<evidence type="ECO:0000259" key="3">
    <source>
        <dbReference type="Pfam" id="PF02769"/>
    </source>
</evidence>
<dbReference type="InterPro" id="IPR036921">
    <property type="entry name" value="PurM-like_N_sf"/>
</dbReference>
<dbReference type="PANTHER" id="PTHR30270:SF3">
    <property type="entry name" value="THIAMINE-MONOPHOSPHATE KINASE"/>
    <property type="match status" value="1"/>
</dbReference>
<feature type="domain" description="PurM-like C-terminal" evidence="3">
    <location>
        <begin position="176"/>
        <end position="333"/>
    </location>
</feature>
<feature type="binding site" evidence="1">
    <location>
        <position position="99"/>
    </location>
    <ligand>
        <name>Mg(2+)</name>
        <dbReference type="ChEBI" id="CHEBI:18420"/>
        <label>4</label>
    </ligand>
</feature>
<keyword evidence="1 4" id="KW-0418">Kinase</keyword>
<reference evidence="4 5" key="1">
    <citation type="journal article" date="2019" name="Int. J. Syst. Evol. Microbiol.">
        <title>The Global Catalogue of Microorganisms (GCM) 10K type strain sequencing project: providing services to taxonomists for standard genome sequencing and annotation.</title>
        <authorList>
            <consortium name="The Broad Institute Genomics Platform"/>
            <consortium name="The Broad Institute Genome Sequencing Center for Infectious Disease"/>
            <person name="Wu L."/>
            <person name="Ma J."/>
        </authorList>
    </citation>
    <scope>NUCLEOTIDE SEQUENCE [LARGE SCALE GENOMIC DNA]</scope>
    <source>
        <strain evidence="4 5">JCM 14545</strain>
    </source>
</reference>
<keyword evidence="5" id="KW-1185">Reference proteome</keyword>
<feature type="binding site" evidence="1">
    <location>
        <position position="245"/>
    </location>
    <ligand>
        <name>Mg(2+)</name>
        <dbReference type="ChEBI" id="CHEBI:18420"/>
        <label>5</label>
    </ligand>
</feature>